<dbReference type="Pfam" id="PF22691">
    <property type="entry name" value="Thiolase_C_1"/>
    <property type="match status" value="1"/>
</dbReference>
<dbReference type="EMBL" id="SOIP01000492">
    <property type="protein sequence ID" value="TET78403.1"/>
    <property type="molecule type" value="Genomic_DNA"/>
</dbReference>
<reference evidence="3 4" key="1">
    <citation type="submission" date="2019-03" db="EMBL/GenBank/DDBJ databases">
        <title>Metabolic potential of uncultured bacteria and archaea associated with petroleum seepage in deep-sea sediments.</title>
        <authorList>
            <person name="Dong X."/>
            <person name="Hubert C."/>
        </authorList>
    </citation>
    <scope>NUCLEOTIDE SEQUENCE [LARGE SCALE GENOMIC DNA]</scope>
    <source>
        <strain evidence="3">E29_bin36</strain>
    </source>
</reference>
<accession>A0A523XGJ0</accession>
<evidence type="ECO:0000313" key="3">
    <source>
        <dbReference type="EMBL" id="TET78403.1"/>
    </source>
</evidence>
<dbReference type="Pfam" id="PF00108">
    <property type="entry name" value="Thiolase_N"/>
    <property type="match status" value="1"/>
</dbReference>
<dbReference type="SUPFAM" id="SSF53901">
    <property type="entry name" value="Thiolase-like"/>
    <property type="match status" value="2"/>
</dbReference>
<dbReference type="GO" id="GO:0016747">
    <property type="term" value="F:acyltransferase activity, transferring groups other than amino-acyl groups"/>
    <property type="evidence" value="ECO:0007669"/>
    <property type="project" value="InterPro"/>
</dbReference>
<evidence type="ECO:0000259" key="1">
    <source>
        <dbReference type="Pfam" id="PF00108"/>
    </source>
</evidence>
<dbReference type="AlphaFoldDB" id="A0A523XGJ0"/>
<dbReference type="CDD" id="cd00829">
    <property type="entry name" value="SCP-x_thiolase"/>
    <property type="match status" value="1"/>
</dbReference>
<dbReference type="Proteomes" id="UP000315534">
    <property type="component" value="Unassembled WGS sequence"/>
</dbReference>
<sequence>MRDVAIIGVGMIKWGELWNKSLRKMFVEAALNAIDDAGIDHIDSMYVGCMTSGVFVGQEHLGSVLSDYLGAKNIPAVRVESACASGGVAVRTAYMDVASGMHDIVLAGGVEKMTDVSGSEATYALATAADREYEAYNGVTFPGLYALIARRHMHEFGTTREQLAHVAVKNHRHGAKNPNAQYPFEISVERVLESVLVADPLRILDCSPITDGAAAVILCPADVASKLSKKPPVKIVGTGHATDTIALHSRKDITWLDAVNKSAQQAYKQAGVKLEDIDVAEVHDCFTIAEICVLEALGLAEKGKGGTAAESGMTALGGKIPVNTSGGLKSKGHPVGATGVAQVCEIVEQLRGDSGERQVKGATVGLTQNMGGSGGSSVVHILKKA</sequence>
<name>A0A523XGJ0_UNCT6</name>
<protein>
    <submittedName>
        <fullName evidence="3">Thiolase domain-containing protein</fullName>
    </submittedName>
</protein>
<comment type="caution">
    <text evidence="3">The sequence shown here is derived from an EMBL/GenBank/DDBJ whole genome shotgun (WGS) entry which is preliminary data.</text>
</comment>
<proteinExistence type="predicted"/>
<dbReference type="NCBIfam" id="NF004720">
    <property type="entry name" value="PRK06064.1"/>
    <property type="match status" value="1"/>
</dbReference>
<feature type="domain" description="Thiolase C-terminal" evidence="2">
    <location>
        <begin position="239"/>
        <end position="384"/>
    </location>
</feature>
<dbReference type="InterPro" id="IPR016039">
    <property type="entry name" value="Thiolase-like"/>
</dbReference>
<dbReference type="PIRSF" id="PIRSF000429">
    <property type="entry name" value="Ac-CoA_Ac_transf"/>
    <property type="match status" value="1"/>
</dbReference>
<dbReference type="Gene3D" id="3.40.47.10">
    <property type="match status" value="1"/>
</dbReference>
<evidence type="ECO:0000259" key="2">
    <source>
        <dbReference type="Pfam" id="PF22691"/>
    </source>
</evidence>
<dbReference type="PANTHER" id="PTHR42870:SF6">
    <property type="entry name" value="ACETYL-COA C-ACYLTRANSFERASE"/>
    <property type="match status" value="1"/>
</dbReference>
<dbReference type="InterPro" id="IPR020616">
    <property type="entry name" value="Thiolase_N"/>
</dbReference>
<gene>
    <name evidence="3" type="ORF">E3J38_08620</name>
</gene>
<feature type="domain" description="Thiolase N-terminal" evidence="1">
    <location>
        <begin position="4"/>
        <end position="221"/>
    </location>
</feature>
<organism evidence="3 4">
    <name type="scientific">candidate division TA06 bacterium</name>
    <dbReference type="NCBI Taxonomy" id="2250710"/>
    <lineage>
        <taxon>Bacteria</taxon>
        <taxon>Bacteria division TA06</taxon>
    </lineage>
</organism>
<evidence type="ECO:0000313" key="4">
    <source>
        <dbReference type="Proteomes" id="UP000315534"/>
    </source>
</evidence>
<dbReference type="InterPro" id="IPR002155">
    <property type="entry name" value="Thiolase"/>
</dbReference>
<dbReference type="PANTHER" id="PTHR42870">
    <property type="entry name" value="ACETYL-COA C-ACETYLTRANSFERASE"/>
    <property type="match status" value="1"/>
</dbReference>
<dbReference type="InterPro" id="IPR055140">
    <property type="entry name" value="Thiolase_C_2"/>
</dbReference>